<accession>G4ZCU3</accession>
<feature type="transmembrane region" description="Helical" evidence="1">
    <location>
        <begin position="119"/>
        <end position="141"/>
    </location>
</feature>
<dbReference type="EMBL" id="JH159154">
    <property type="protein sequence ID" value="EGZ18301.1"/>
    <property type="molecule type" value="Genomic_DNA"/>
</dbReference>
<evidence type="ECO:0000313" key="3">
    <source>
        <dbReference type="Proteomes" id="UP000002640"/>
    </source>
</evidence>
<keyword evidence="1" id="KW-0812">Transmembrane</keyword>
<dbReference type="InParanoid" id="G4ZCU3"/>
<reference evidence="2 3" key="1">
    <citation type="journal article" date="2006" name="Science">
        <title>Phytophthora genome sequences uncover evolutionary origins and mechanisms of pathogenesis.</title>
        <authorList>
            <person name="Tyler B.M."/>
            <person name="Tripathy S."/>
            <person name="Zhang X."/>
            <person name="Dehal P."/>
            <person name="Jiang R.H."/>
            <person name="Aerts A."/>
            <person name="Arredondo F.D."/>
            <person name="Baxter L."/>
            <person name="Bensasson D."/>
            <person name="Beynon J.L."/>
            <person name="Chapman J."/>
            <person name="Damasceno C.M."/>
            <person name="Dorrance A.E."/>
            <person name="Dou D."/>
            <person name="Dickerman A.W."/>
            <person name="Dubchak I.L."/>
            <person name="Garbelotto M."/>
            <person name="Gijzen M."/>
            <person name="Gordon S.G."/>
            <person name="Govers F."/>
            <person name="Grunwald N.J."/>
            <person name="Huang W."/>
            <person name="Ivors K.L."/>
            <person name="Jones R.W."/>
            <person name="Kamoun S."/>
            <person name="Krampis K."/>
            <person name="Lamour K.H."/>
            <person name="Lee M.K."/>
            <person name="McDonald W.H."/>
            <person name="Medina M."/>
            <person name="Meijer H.J."/>
            <person name="Nordberg E.K."/>
            <person name="Maclean D.J."/>
            <person name="Ospina-Giraldo M.D."/>
            <person name="Morris P.F."/>
            <person name="Phuntumart V."/>
            <person name="Putnam N.H."/>
            <person name="Rash S."/>
            <person name="Rose J.K."/>
            <person name="Sakihama Y."/>
            <person name="Salamov A.A."/>
            <person name="Savidor A."/>
            <person name="Scheuring C.F."/>
            <person name="Smith B.M."/>
            <person name="Sobral B.W."/>
            <person name="Terry A."/>
            <person name="Torto-Alalibo T.A."/>
            <person name="Win J."/>
            <person name="Xu Z."/>
            <person name="Zhang H."/>
            <person name="Grigoriev I.V."/>
            <person name="Rokhsar D.S."/>
            <person name="Boore J.L."/>
        </authorList>
    </citation>
    <scope>NUCLEOTIDE SEQUENCE [LARGE SCALE GENOMIC DNA]</scope>
    <source>
        <strain evidence="2 3">P6497</strain>
    </source>
</reference>
<sequence>MVSPDSTTHKFRFRFGNRLTRKPSKRKGSVSRRLLTLLHPDTVISTNTLRAILSKSVTEEVVWEALQTLFHSEYLLMSMYIRCMLPMLYSGYLSLLFLLPVKAYYPQTVELTPERLGEIVGHITVFGAVEFVGFAGLILVLRRKFGISPLFQLAFVLETQARTVQGHLFVWTIFILHLPLFHYGKYTRPD</sequence>
<dbReference type="GeneID" id="20658135"/>
<keyword evidence="1" id="KW-0472">Membrane</keyword>
<name>G4ZCU3_PHYSP</name>
<evidence type="ECO:0000313" key="2">
    <source>
        <dbReference type="EMBL" id="EGZ18301.1"/>
    </source>
</evidence>
<evidence type="ECO:0000256" key="1">
    <source>
        <dbReference type="SAM" id="Phobius"/>
    </source>
</evidence>
<feature type="transmembrane region" description="Helical" evidence="1">
    <location>
        <begin position="168"/>
        <end position="184"/>
    </location>
</feature>
<keyword evidence="1" id="KW-1133">Transmembrane helix</keyword>
<protein>
    <submittedName>
        <fullName evidence="2">Uncharacterized protein</fullName>
    </submittedName>
</protein>
<dbReference type="RefSeq" id="XP_009527359.1">
    <property type="nucleotide sequence ID" value="XM_009529064.1"/>
</dbReference>
<dbReference type="KEGG" id="psoj:PHYSODRAFT_502725"/>
<proteinExistence type="predicted"/>
<dbReference type="Proteomes" id="UP000002640">
    <property type="component" value="Unassembled WGS sequence"/>
</dbReference>
<keyword evidence="3" id="KW-1185">Reference proteome</keyword>
<feature type="transmembrane region" description="Helical" evidence="1">
    <location>
        <begin position="79"/>
        <end position="99"/>
    </location>
</feature>
<gene>
    <name evidence="2" type="ORF">PHYSODRAFT_502725</name>
</gene>
<dbReference type="AlphaFoldDB" id="G4ZCU3"/>
<organism evidence="2 3">
    <name type="scientific">Phytophthora sojae (strain P6497)</name>
    <name type="common">Soybean stem and root rot agent</name>
    <name type="synonym">Phytophthora megasperma f. sp. glycines</name>
    <dbReference type="NCBI Taxonomy" id="1094619"/>
    <lineage>
        <taxon>Eukaryota</taxon>
        <taxon>Sar</taxon>
        <taxon>Stramenopiles</taxon>
        <taxon>Oomycota</taxon>
        <taxon>Peronosporomycetes</taxon>
        <taxon>Peronosporales</taxon>
        <taxon>Peronosporaceae</taxon>
        <taxon>Phytophthora</taxon>
    </lineage>
</organism>